<evidence type="ECO:0000313" key="2">
    <source>
        <dbReference type="Proteomes" id="UP001629462"/>
    </source>
</evidence>
<comment type="caution">
    <text evidence="1">The sequence shown here is derived from an EMBL/GenBank/DDBJ whole genome shotgun (WGS) entry which is preliminary data.</text>
</comment>
<name>A0ABW9CHS0_9BURK</name>
<accession>A0ABW9CHS0</accession>
<evidence type="ECO:0000313" key="1">
    <source>
        <dbReference type="EMBL" id="MFM0518116.1"/>
    </source>
</evidence>
<dbReference type="Proteomes" id="UP001629462">
    <property type="component" value="Unassembled WGS sequence"/>
</dbReference>
<reference evidence="1 2" key="1">
    <citation type="journal article" date="2024" name="Chem. Sci.">
        <title>Discovery of megapolipeptins by genome mining of a Burkholderiales bacteria collection.</title>
        <authorList>
            <person name="Paulo B.S."/>
            <person name="Recchia M.J.J."/>
            <person name="Lee S."/>
            <person name="Fergusson C.H."/>
            <person name="Romanowski S.B."/>
            <person name="Hernandez A."/>
            <person name="Krull N."/>
            <person name="Liu D.Y."/>
            <person name="Cavanagh H."/>
            <person name="Bos A."/>
            <person name="Gray C.A."/>
            <person name="Murphy B.T."/>
            <person name="Linington R.G."/>
            <person name="Eustaquio A.S."/>
        </authorList>
    </citation>
    <scope>NUCLEOTIDE SEQUENCE [LARGE SCALE GENOMIC DNA]</scope>
    <source>
        <strain evidence="1 2">RL17-374-BIF-D</strain>
    </source>
</reference>
<protein>
    <submittedName>
        <fullName evidence="1">Uncharacterized protein</fullName>
    </submittedName>
</protein>
<proteinExistence type="predicted"/>
<sequence length="144" mass="15748">MSADNPNWSNVDASAPAVDVFVAAESDMVTILAFAKVPLDAARVKNRSNRSVERRDRLLTRMGFVGARGASNRHTVRAARGGRYRACAQMGHGFDDALKASGIPDFLSGGSLEARVPLSRHRTAMPKIRNSDRLRFPQPESRTL</sequence>
<gene>
    <name evidence="1" type="ORF">PQR08_11850</name>
</gene>
<keyword evidence="2" id="KW-1185">Reference proteome</keyword>
<dbReference type="EMBL" id="JAQQDB010000009">
    <property type="protein sequence ID" value="MFM0518116.1"/>
    <property type="molecule type" value="Genomic_DNA"/>
</dbReference>
<organism evidence="1 2">
    <name type="scientific">Caballeronia jiangsuensis</name>
    <dbReference type="NCBI Taxonomy" id="1458357"/>
    <lineage>
        <taxon>Bacteria</taxon>
        <taxon>Pseudomonadati</taxon>
        <taxon>Pseudomonadota</taxon>
        <taxon>Betaproteobacteria</taxon>
        <taxon>Burkholderiales</taxon>
        <taxon>Burkholderiaceae</taxon>
        <taxon>Caballeronia</taxon>
    </lineage>
</organism>
<dbReference type="RefSeq" id="WP_250483409.1">
    <property type="nucleotide sequence ID" value="NZ_JAQQDB010000009.1"/>
</dbReference>